<dbReference type="RefSeq" id="WP_078673396.1">
    <property type="nucleotide sequence ID" value="NZ_FUWZ01000012.1"/>
</dbReference>
<accession>A0A1T4U709</accession>
<dbReference type="OrthoDB" id="4941530at2"/>
<reference evidence="3" key="1">
    <citation type="submission" date="2017-02" db="EMBL/GenBank/DDBJ databases">
        <authorList>
            <person name="Varghese N."/>
            <person name="Submissions S."/>
        </authorList>
    </citation>
    <scope>NUCLEOTIDE SEQUENCE [LARGE SCALE GENOMIC DNA]</scope>
    <source>
        <strain evidence="3">DSM 22224</strain>
    </source>
</reference>
<dbReference type="EMBL" id="FUWZ01000012">
    <property type="protein sequence ID" value="SKA48426.1"/>
    <property type="molecule type" value="Genomic_DNA"/>
</dbReference>
<dbReference type="Pfam" id="PF13577">
    <property type="entry name" value="SnoaL_4"/>
    <property type="match status" value="1"/>
</dbReference>
<dbReference type="InterPro" id="IPR032710">
    <property type="entry name" value="NTF2-like_dom_sf"/>
</dbReference>
<evidence type="ECO:0000313" key="3">
    <source>
        <dbReference type="Proteomes" id="UP000190367"/>
    </source>
</evidence>
<dbReference type="AlphaFoldDB" id="A0A1T4U709"/>
<sequence length="157" mass="17939">MHTISTDPLRIKDSIRELMARYVRYADEKDWHALSSLFTPDGSFTPLNVEGEPLVTMEGRHQIAETIRQSVGTAIAIHHLFSYEIDVPGEGHAKGVFSMEDYLIRPETEPLPPTTGHIPAFRSLHGYGHYHGDYILQDGVWHIKKLIQTRIKLDFTF</sequence>
<evidence type="ECO:0000259" key="1">
    <source>
        <dbReference type="Pfam" id="PF13577"/>
    </source>
</evidence>
<proteinExistence type="predicted"/>
<feature type="domain" description="SnoaL-like" evidence="1">
    <location>
        <begin position="10"/>
        <end position="146"/>
    </location>
</feature>
<dbReference type="SUPFAM" id="SSF54427">
    <property type="entry name" value="NTF2-like"/>
    <property type="match status" value="1"/>
</dbReference>
<evidence type="ECO:0000313" key="2">
    <source>
        <dbReference type="EMBL" id="SKA48426.1"/>
    </source>
</evidence>
<dbReference type="Proteomes" id="UP000190367">
    <property type="component" value="Unassembled WGS sequence"/>
</dbReference>
<keyword evidence="3" id="KW-1185">Reference proteome</keyword>
<organism evidence="2 3">
    <name type="scientific">Chitinophaga eiseniae</name>
    <dbReference type="NCBI Taxonomy" id="634771"/>
    <lineage>
        <taxon>Bacteria</taxon>
        <taxon>Pseudomonadati</taxon>
        <taxon>Bacteroidota</taxon>
        <taxon>Chitinophagia</taxon>
        <taxon>Chitinophagales</taxon>
        <taxon>Chitinophagaceae</taxon>
        <taxon>Chitinophaga</taxon>
    </lineage>
</organism>
<name>A0A1T4U709_9BACT</name>
<dbReference type="InterPro" id="IPR037401">
    <property type="entry name" value="SnoaL-like"/>
</dbReference>
<dbReference type="Gene3D" id="3.10.450.50">
    <property type="match status" value="1"/>
</dbReference>
<dbReference type="STRING" id="634771.SAMN04488128_11221"/>
<gene>
    <name evidence="2" type="ORF">SAMN04488128_11221</name>
</gene>
<protein>
    <submittedName>
        <fullName evidence="2">SnoaL-like domain-containing protein</fullName>
    </submittedName>
</protein>